<evidence type="ECO:0008006" key="3">
    <source>
        <dbReference type="Google" id="ProtNLM"/>
    </source>
</evidence>
<dbReference type="OrthoDB" id="264195at2"/>
<dbReference type="PANTHER" id="PTHR32011:SF2">
    <property type="entry name" value="OS08G0472400 PROTEIN"/>
    <property type="match status" value="1"/>
</dbReference>
<protein>
    <recommendedName>
        <fullName evidence="3">SMI1/KNR4 family protein</fullName>
    </recommendedName>
</protein>
<dbReference type="EMBL" id="RSEB01000001">
    <property type="protein sequence ID" value="RRS01713.1"/>
    <property type="molecule type" value="Genomic_DNA"/>
</dbReference>
<organism evidence="1 2">
    <name type="scientific">Glycomyces terrestris</name>
    <dbReference type="NCBI Taxonomy" id="2493553"/>
    <lineage>
        <taxon>Bacteria</taxon>
        <taxon>Bacillati</taxon>
        <taxon>Actinomycetota</taxon>
        <taxon>Actinomycetes</taxon>
        <taxon>Glycomycetales</taxon>
        <taxon>Glycomycetaceae</taxon>
        <taxon>Glycomyces</taxon>
    </lineage>
</organism>
<comment type="caution">
    <text evidence="1">The sequence shown here is derived from an EMBL/GenBank/DDBJ whole genome shotgun (WGS) entry which is preliminary data.</text>
</comment>
<evidence type="ECO:0000313" key="1">
    <source>
        <dbReference type="EMBL" id="RRS01713.1"/>
    </source>
</evidence>
<keyword evidence="2" id="KW-1185">Reference proteome</keyword>
<dbReference type="AlphaFoldDB" id="A0A426V495"/>
<name>A0A426V495_9ACTN</name>
<dbReference type="RefSeq" id="WP_125246190.1">
    <property type="nucleotide sequence ID" value="NZ_RSEB01000001.1"/>
</dbReference>
<dbReference type="Proteomes" id="UP000277256">
    <property type="component" value="Unassembled WGS sequence"/>
</dbReference>
<dbReference type="PANTHER" id="PTHR32011">
    <property type="entry name" value="OS08G0472400 PROTEIN"/>
    <property type="match status" value="1"/>
</dbReference>
<reference evidence="1 2" key="1">
    <citation type="submission" date="2018-12" db="EMBL/GenBank/DDBJ databases">
        <title>Glycomyces sp. YIM 121974 draft genome.</title>
        <authorList>
            <person name="Li Q."/>
        </authorList>
    </citation>
    <scope>NUCLEOTIDE SEQUENCE [LARGE SCALE GENOMIC DNA]</scope>
    <source>
        <strain evidence="1 2">YIM 121974</strain>
    </source>
</reference>
<evidence type="ECO:0000313" key="2">
    <source>
        <dbReference type="Proteomes" id="UP000277256"/>
    </source>
</evidence>
<gene>
    <name evidence="1" type="ORF">EIW28_02840</name>
</gene>
<proteinExistence type="predicted"/>
<accession>A0A426V495</accession>
<sequence length="201" mass="22246">MTPTHRPTGAELGIAAAEALARSGHQRIAPGLTDAEFERIEAECGFEFSDDHRAFLSVGLPLDDATERPRPGWPWWIDWRAGDPEILQARVGWPVEGVLFDVSMNEFWYDDWGPRPAAMSEALALATERPAAAPRMVPVCGHRCLPAGRGTWGHPVLSMYQTDIIVYGADLLAFIEGEKIDDTGYADAIDRSPDFWRDLIG</sequence>